<sequence length="118" mass="12288">MLGGIARWFGIALAGLGVLCALGGLTGDTPMLVSGVLFMVVGGALYLFGRVGRGFRGGGGGGGDPLYAATRERDDAIYAVQRNGQQAIHQLKQQETAKARTAIARAQQRTKALEGAWL</sequence>
<accession>A0ABS4ZTN0</accession>
<proteinExistence type="predicted"/>
<gene>
    <name evidence="2" type="ORF">JOF57_002411</name>
</gene>
<evidence type="ECO:0000256" key="1">
    <source>
        <dbReference type="SAM" id="Phobius"/>
    </source>
</evidence>
<feature type="transmembrane region" description="Helical" evidence="1">
    <location>
        <begin position="31"/>
        <end position="48"/>
    </location>
</feature>
<name>A0ABS4ZTN0_9MYCO</name>
<keyword evidence="1" id="KW-0472">Membrane</keyword>
<dbReference type="Proteomes" id="UP000694460">
    <property type="component" value="Unassembled WGS sequence"/>
</dbReference>
<keyword evidence="1" id="KW-0812">Transmembrane</keyword>
<feature type="transmembrane region" description="Helical" evidence="1">
    <location>
        <begin position="7"/>
        <end position="25"/>
    </location>
</feature>
<reference evidence="2 3" key="1">
    <citation type="submission" date="2021-03" db="EMBL/GenBank/DDBJ databases">
        <title>Sequencing the genomes of 1000 actinobacteria strains.</title>
        <authorList>
            <person name="Klenk H.-P."/>
        </authorList>
    </citation>
    <scope>NUCLEOTIDE SEQUENCE [LARGE SCALE GENOMIC DNA]</scope>
    <source>
        <strain evidence="2 3">DSM 46713</strain>
    </source>
</reference>
<keyword evidence="1" id="KW-1133">Transmembrane helix</keyword>
<evidence type="ECO:0000313" key="3">
    <source>
        <dbReference type="Proteomes" id="UP000694460"/>
    </source>
</evidence>
<organism evidence="2 3">
    <name type="scientific">Mycolicibacterium lutetiense</name>
    <dbReference type="NCBI Taxonomy" id="1641992"/>
    <lineage>
        <taxon>Bacteria</taxon>
        <taxon>Bacillati</taxon>
        <taxon>Actinomycetota</taxon>
        <taxon>Actinomycetes</taxon>
        <taxon>Mycobacteriales</taxon>
        <taxon>Mycobacteriaceae</taxon>
        <taxon>Mycolicibacterium</taxon>
    </lineage>
</organism>
<keyword evidence="3" id="KW-1185">Reference proteome</keyword>
<comment type="caution">
    <text evidence="2">The sequence shown here is derived from an EMBL/GenBank/DDBJ whole genome shotgun (WGS) entry which is preliminary data.</text>
</comment>
<evidence type="ECO:0000313" key="2">
    <source>
        <dbReference type="EMBL" id="MBP2452498.1"/>
    </source>
</evidence>
<evidence type="ECO:0008006" key="4">
    <source>
        <dbReference type="Google" id="ProtNLM"/>
    </source>
</evidence>
<protein>
    <recommendedName>
        <fullName evidence="4">Transmembrane protein</fullName>
    </recommendedName>
</protein>
<dbReference type="EMBL" id="JAGIOP010000002">
    <property type="protein sequence ID" value="MBP2452498.1"/>
    <property type="molecule type" value="Genomic_DNA"/>
</dbReference>
<dbReference type="RefSeq" id="WP_209916659.1">
    <property type="nucleotide sequence ID" value="NZ_JAGIOP010000002.1"/>
</dbReference>